<feature type="transmembrane region" description="Helical" evidence="1">
    <location>
        <begin position="65"/>
        <end position="85"/>
    </location>
</feature>
<dbReference type="GeneID" id="31763040"/>
<dbReference type="AlphaFoldDB" id="A5FNL4"/>
<keyword evidence="1" id="KW-1133">Transmembrane helix</keyword>
<dbReference type="Proteomes" id="UP000006694">
    <property type="component" value="Chromosome"/>
</dbReference>
<evidence type="ECO:0000313" key="3">
    <source>
        <dbReference type="Proteomes" id="UP000006694"/>
    </source>
</evidence>
<dbReference type="OrthoDB" id="1454136at2"/>
<dbReference type="HOGENOM" id="CLU_1893100_0_0_10"/>
<gene>
    <name evidence="2" type="ordered locus">Fjoh_0178</name>
</gene>
<keyword evidence="3" id="KW-1185">Reference proteome</keyword>
<evidence type="ECO:0000313" key="2">
    <source>
        <dbReference type="EMBL" id="ABQ03215.1"/>
    </source>
</evidence>
<dbReference type="EMBL" id="CP000685">
    <property type="protein sequence ID" value="ABQ03215.1"/>
    <property type="molecule type" value="Genomic_DNA"/>
</dbReference>
<keyword evidence="1" id="KW-0812">Transmembrane</keyword>
<sequence>MTNKKLQRFYNFIDGLKVMNEYDPDFFKGNSFTSKSNGLFGSCLSASIGVGIAFVGLATIEVGSFGLATGVAVAGFIWASAEWGAACKGTGKKRLYPAHIDKSQEKTSRNFLILDENGDLIESPIYISYVPKIK</sequence>
<keyword evidence="1" id="KW-0472">Membrane</keyword>
<name>A5FNL4_FLAJ1</name>
<dbReference type="KEGG" id="fjo:Fjoh_0178"/>
<organism evidence="2 3">
    <name type="scientific">Flavobacterium johnsoniae (strain ATCC 17061 / DSM 2064 / JCM 8514 / BCRC 14874 / CCUG 350202 / NBRC 14942 / NCIMB 11054 / UW101)</name>
    <name type="common">Cytophaga johnsonae</name>
    <dbReference type="NCBI Taxonomy" id="376686"/>
    <lineage>
        <taxon>Bacteria</taxon>
        <taxon>Pseudomonadati</taxon>
        <taxon>Bacteroidota</taxon>
        <taxon>Flavobacteriia</taxon>
        <taxon>Flavobacteriales</taxon>
        <taxon>Flavobacteriaceae</taxon>
        <taxon>Flavobacterium</taxon>
    </lineage>
</organism>
<evidence type="ECO:0000256" key="1">
    <source>
        <dbReference type="SAM" id="Phobius"/>
    </source>
</evidence>
<protein>
    <submittedName>
        <fullName evidence="2">Uncharacterized protein</fullName>
    </submittedName>
</protein>
<dbReference type="RefSeq" id="WP_012022287.1">
    <property type="nucleotide sequence ID" value="NC_009441.1"/>
</dbReference>
<feature type="transmembrane region" description="Helical" evidence="1">
    <location>
        <begin position="38"/>
        <end position="59"/>
    </location>
</feature>
<reference evidence="2 3" key="1">
    <citation type="journal article" date="2009" name="Appl. Environ. Microbiol.">
        <title>Novel features of the polysaccharide-digesting gliding bacterium Flavobacterium johnsoniae as revealed by genome sequence analysis.</title>
        <authorList>
            <person name="McBride M.J."/>
            <person name="Xie G."/>
            <person name="Martens E.C."/>
            <person name="Lapidus A."/>
            <person name="Henrissat B."/>
            <person name="Rhodes R.G."/>
            <person name="Goltsman E."/>
            <person name="Wang W."/>
            <person name="Xu J."/>
            <person name="Hunnicutt D.W."/>
            <person name="Staroscik A.M."/>
            <person name="Hoover T.R."/>
            <person name="Cheng Y.Q."/>
            <person name="Stein J.L."/>
        </authorList>
    </citation>
    <scope>NUCLEOTIDE SEQUENCE [LARGE SCALE GENOMIC DNA]</scope>
    <source>
        <strain evidence="3">ATCC 17061 / DSM 2064 / JCM 8514 / BCRC 14874 / CCUG 350202 / NBRC 14942 / NCIMB 11054 / UW101</strain>
    </source>
</reference>
<proteinExistence type="predicted"/>
<accession>A5FNL4</accession>